<organism evidence="5">
    <name type="scientific">Talaromyces marneffei PM1</name>
    <dbReference type="NCBI Taxonomy" id="1077442"/>
    <lineage>
        <taxon>Eukaryota</taxon>
        <taxon>Fungi</taxon>
        <taxon>Dikarya</taxon>
        <taxon>Ascomycota</taxon>
        <taxon>Pezizomycotina</taxon>
        <taxon>Eurotiomycetes</taxon>
        <taxon>Eurotiomycetidae</taxon>
        <taxon>Eurotiales</taxon>
        <taxon>Trichocomaceae</taxon>
        <taxon>Talaromyces</taxon>
        <taxon>Talaromyces sect. Talaromyces</taxon>
    </lineage>
</organism>
<dbReference type="SUPFAM" id="SSF53335">
    <property type="entry name" value="S-adenosyl-L-methionine-dependent methyltransferases"/>
    <property type="match status" value="1"/>
</dbReference>
<accession>A0A093USQ5</accession>
<dbReference type="InterPro" id="IPR016461">
    <property type="entry name" value="COMT-like"/>
</dbReference>
<dbReference type="PANTHER" id="PTHR43712:SF17">
    <property type="entry name" value="O-METHYLTRANSFERASE"/>
    <property type="match status" value="1"/>
</dbReference>
<gene>
    <name evidence="5" type="ORF">GQ26_1140010</name>
</gene>
<dbReference type="InterPro" id="IPR029063">
    <property type="entry name" value="SAM-dependent_MTases_sf"/>
</dbReference>
<keyword evidence="2 5" id="KW-0808">Transferase</keyword>
<comment type="caution">
    <text evidence="5">The sequence shown here is derived from an EMBL/GenBank/DDBJ whole genome shotgun (WGS) entry which is preliminary data.</text>
</comment>
<dbReference type="GO" id="GO:0032259">
    <property type="term" value="P:methylation"/>
    <property type="evidence" value="ECO:0007669"/>
    <property type="project" value="UniProtKB-KW"/>
</dbReference>
<dbReference type="InterPro" id="IPR036388">
    <property type="entry name" value="WH-like_DNA-bd_sf"/>
</dbReference>
<dbReference type="Pfam" id="PF00891">
    <property type="entry name" value="Methyltransf_2"/>
    <property type="match status" value="1"/>
</dbReference>
<dbReference type="GO" id="GO:0008171">
    <property type="term" value="F:O-methyltransferase activity"/>
    <property type="evidence" value="ECO:0007669"/>
    <property type="project" value="InterPro"/>
</dbReference>
<feature type="domain" description="O-methyltransferase C-terminal" evidence="4">
    <location>
        <begin position="243"/>
        <end position="386"/>
    </location>
</feature>
<keyword evidence="1 5" id="KW-0489">Methyltransferase</keyword>
<proteinExistence type="predicted"/>
<sequence>MALKLDELSSSLDAVAVQAGDVAAVPHLIRDMIPYLNLPMNEHHRLHLLRVSRLLVQALETPRETVIRLCWAEPTLYGAILAAIDCGIFSYMREAPNGPVPVEYLARVTETDPVLTSRLMKHLSAMGIFRESAPDLYLSTNLSKALSLSKGEGAMKAIYKLPEFFRSTGYRNPDDATAGPFQFAYETSQHWFQWVSDRPAICQQFNHHMSAYHQGRPSWMDRDFYPVENGLLNLVKPGPNAVLLVDIGGGFGHDLQEFHQKHPSAAGRLIVQDKAGVIQQIPNEPGKVEFMAHDFFTEQPIKGARAYYLHSVLHDWPDAECRRILRHISDAMTPGYSKLLINENVMPDQKADWQITGLDLMLMTLASSRERRESEWRQLLTDAGFKIVGIWSHLNGGESLIESIAVMREIFFDFFGRFRLESISSPVEMERHPTVSPSVYSVTTELAEPTPLAALGTSEFTTINETQAVETQALVPVNNIIMESAPPKAAGFEDDESIGPLAELCYISHHRRNGEIIEKWYQDRDPDLVVLFLFDRRAFYKFRRNPSNVFRDRIHDLAPQNYFCAIYDNVTTIPYQETVEALLRHRPVKEY</sequence>
<protein>
    <submittedName>
        <fullName evidence="5">Demethylsterigmatocystin 6-O-methyltransferase</fullName>
    </submittedName>
</protein>
<evidence type="ECO:0000259" key="4">
    <source>
        <dbReference type="Pfam" id="PF00891"/>
    </source>
</evidence>
<evidence type="ECO:0000256" key="2">
    <source>
        <dbReference type="ARBA" id="ARBA00022679"/>
    </source>
</evidence>
<dbReference type="SUPFAM" id="SSF46785">
    <property type="entry name" value="Winged helix' DNA-binding domain"/>
    <property type="match status" value="1"/>
</dbReference>
<keyword evidence="3" id="KW-0949">S-adenosyl-L-methionine</keyword>
<evidence type="ECO:0000256" key="1">
    <source>
        <dbReference type="ARBA" id="ARBA00022603"/>
    </source>
</evidence>
<reference key="1">
    <citation type="journal article" date="2014" name="PLoS Genet.">
        <title>Signature Gene Expression Reveals Novel Clues to the Molecular Mechanisms of Dimorphic Transition in Penicillium marneffei.</title>
        <authorList>
            <person name="Yang E."/>
            <person name="Wang G."/>
            <person name="Cai J."/>
            <person name="Woo P.C."/>
            <person name="Lau S.K."/>
            <person name="Yuen K.-Y."/>
            <person name="Chow W.-N."/>
            <person name="Lin X."/>
        </authorList>
    </citation>
    <scope>NUCLEOTIDE SEQUENCE [LARGE SCALE GENOMIC DNA]</scope>
    <source>
        <strain>PM1</strain>
    </source>
</reference>
<dbReference type="Gene3D" id="1.10.10.10">
    <property type="entry name" value="Winged helix-like DNA-binding domain superfamily/Winged helix DNA-binding domain"/>
    <property type="match status" value="1"/>
</dbReference>
<dbReference type="Gene3D" id="3.40.50.150">
    <property type="entry name" value="Vaccinia Virus protein VP39"/>
    <property type="match status" value="1"/>
</dbReference>
<dbReference type="PANTHER" id="PTHR43712">
    <property type="entry name" value="PUTATIVE (AFU_ORTHOLOGUE AFUA_4G14580)-RELATED"/>
    <property type="match status" value="1"/>
</dbReference>
<evidence type="ECO:0000256" key="3">
    <source>
        <dbReference type="ARBA" id="ARBA00022691"/>
    </source>
</evidence>
<dbReference type="AlphaFoldDB" id="A0A093USQ5"/>
<dbReference type="EMBL" id="JPOX01000114">
    <property type="protein sequence ID" value="KFX40744.1"/>
    <property type="molecule type" value="Genomic_DNA"/>
</dbReference>
<dbReference type="HOGENOM" id="CLU_461638_0_0_1"/>
<evidence type="ECO:0000313" key="5">
    <source>
        <dbReference type="EMBL" id="KFX40744.1"/>
    </source>
</evidence>
<name>A0A093USQ5_TALMA</name>
<dbReference type="InterPro" id="IPR036390">
    <property type="entry name" value="WH_DNA-bd_sf"/>
</dbReference>
<dbReference type="PROSITE" id="PS51683">
    <property type="entry name" value="SAM_OMT_II"/>
    <property type="match status" value="1"/>
</dbReference>
<dbReference type="InterPro" id="IPR001077">
    <property type="entry name" value="COMT_C"/>
</dbReference>
<reference evidence="5" key="2">
    <citation type="journal article" date="2014" name="PLoS Genet.">
        <title>Signature gene expression reveals novel clues to the molecular mechanisms of dimorphic transition in Penicillium marneffei.</title>
        <authorList>
            <person name="Yang E."/>
            <person name="Wang G."/>
            <person name="Cai J."/>
            <person name="Woo P.C."/>
            <person name="Lau S.K."/>
            <person name="Yuen K.-Y."/>
            <person name="Chow W.-N."/>
            <person name="Lin X."/>
        </authorList>
    </citation>
    <scope>NUCLEOTIDE SEQUENCE</scope>
    <source>
        <strain evidence="5">PM1</strain>
    </source>
</reference>